<evidence type="ECO:0000256" key="2">
    <source>
        <dbReference type="ARBA" id="ARBA00023125"/>
    </source>
</evidence>
<keyword evidence="2" id="KW-0238">DNA-binding</keyword>
<dbReference type="PROSITE" id="PS01124">
    <property type="entry name" value="HTH_ARAC_FAMILY_2"/>
    <property type="match status" value="1"/>
</dbReference>
<evidence type="ECO:0000256" key="1">
    <source>
        <dbReference type="ARBA" id="ARBA00023015"/>
    </source>
</evidence>
<dbReference type="InterPro" id="IPR018060">
    <property type="entry name" value="HTH_AraC"/>
</dbReference>
<protein>
    <submittedName>
        <fullName evidence="5">Helix-turn-helix domain-containing protein</fullName>
    </submittedName>
</protein>
<sequence>MTQQDLASAPQKSMVHTQDIDEQANNLTQWQQKYDQLSEGRFFGRIESVDYSNIHAFEEYTERALHQQCAIAPQSIWLGIPKQSQQSKINGLNVASNQFMCRTSESNFELITPEQFNIYGLVIDTQSLEHMAQIQGIYLKNITSSGTERHTTSNAMLKSARGIINSMVSSNAFSLNADLQQDMLNMLALHLLNEQTPCQRIAPSYKHRKAVVDKVKEYVNANPQSSVTITQLCELTFVSRRTLQYCFESILGINPLRFLRLTRLNNVRRELKLAKQDKPISVIAANWGFWHAGQFTKDYTQLFGENPSQTLSNHASYLANSKSIIHG</sequence>
<accession>A0AB39AVK4</accession>
<name>A0AB39AVK4_9GAMM</name>
<dbReference type="Gene3D" id="1.10.10.60">
    <property type="entry name" value="Homeodomain-like"/>
    <property type="match status" value="1"/>
</dbReference>
<dbReference type="GO" id="GO:0043565">
    <property type="term" value="F:sequence-specific DNA binding"/>
    <property type="evidence" value="ECO:0007669"/>
    <property type="project" value="InterPro"/>
</dbReference>
<gene>
    <name evidence="5" type="ORF">ABZP26_18785</name>
</gene>
<feature type="domain" description="HTH araC/xylS-type" evidence="4">
    <location>
        <begin position="213"/>
        <end position="313"/>
    </location>
</feature>
<reference evidence="5" key="1">
    <citation type="submission" date="2024-07" db="EMBL/GenBank/DDBJ databases">
        <authorList>
            <person name="Jiang Y."/>
            <person name="Qin Q."/>
        </authorList>
    </citation>
    <scope>NUCLEOTIDE SEQUENCE</scope>
    <source>
        <strain evidence="5">SD03</strain>
    </source>
</reference>
<dbReference type="PANTHER" id="PTHR46796:SF12">
    <property type="entry name" value="HTH-TYPE DNA-BINDING TRANSCRIPTIONAL ACTIVATOR EUTR"/>
    <property type="match status" value="1"/>
</dbReference>
<dbReference type="SUPFAM" id="SSF46689">
    <property type="entry name" value="Homeodomain-like"/>
    <property type="match status" value="1"/>
</dbReference>
<evidence type="ECO:0000313" key="5">
    <source>
        <dbReference type="EMBL" id="XDH89320.1"/>
    </source>
</evidence>
<dbReference type="SMART" id="SM00342">
    <property type="entry name" value="HTH_ARAC"/>
    <property type="match status" value="1"/>
</dbReference>
<dbReference type="PROSITE" id="PS00041">
    <property type="entry name" value="HTH_ARAC_FAMILY_1"/>
    <property type="match status" value="1"/>
</dbReference>
<dbReference type="RefSeq" id="WP_368485662.1">
    <property type="nucleotide sequence ID" value="NZ_CP162515.1"/>
</dbReference>
<evidence type="ECO:0000256" key="3">
    <source>
        <dbReference type="ARBA" id="ARBA00023163"/>
    </source>
</evidence>
<dbReference type="PANTHER" id="PTHR46796">
    <property type="entry name" value="HTH-TYPE TRANSCRIPTIONAL ACTIVATOR RHAS-RELATED"/>
    <property type="match status" value="1"/>
</dbReference>
<dbReference type="InterPro" id="IPR050204">
    <property type="entry name" value="AraC_XylS_family_regulators"/>
</dbReference>
<keyword evidence="1" id="KW-0805">Transcription regulation</keyword>
<dbReference type="AlphaFoldDB" id="A0AB39AVK4"/>
<dbReference type="Pfam" id="PF12833">
    <property type="entry name" value="HTH_18"/>
    <property type="match status" value="1"/>
</dbReference>
<keyword evidence="3" id="KW-0804">Transcription</keyword>
<proteinExistence type="predicted"/>
<dbReference type="GO" id="GO:0003700">
    <property type="term" value="F:DNA-binding transcription factor activity"/>
    <property type="evidence" value="ECO:0007669"/>
    <property type="project" value="InterPro"/>
</dbReference>
<dbReference type="InterPro" id="IPR009057">
    <property type="entry name" value="Homeodomain-like_sf"/>
</dbReference>
<evidence type="ECO:0000259" key="4">
    <source>
        <dbReference type="PROSITE" id="PS01124"/>
    </source>
</evidence>
<organism evidence="5">
    <name type="scientific">Pseudoalteromonas sp. SD03</name>
    <dbReference type="NCBI Taxonomy" id="3231719"/>
    <lineage>
        <taxon>Bacteria</taxon>
        <taxon>Pseudomonadati</taxon>
        <taxon>Pseudomonadota</taxon>
        <taxon>Gammaproteobacteria</taxon>
        <taxon>Alteromonadales</taxon>
        <taxon>Pseudoalteromonadaceae</taxon>
        <taxon>Pseudoalteromonas</taxon>
    </lineage>
</organism>
<dbReference type="InterPro" id="IPR018062">
    <property type="entry name" value="HTH_AraC-typ_CS"/>
</dbReference>
<dbReference type="EMBL" id="CP162515">
    <property type="protein sequence ID" value="XDH89320.1"/>
    <property type="molecule type" value="Genomic_DNA"/>
</dbReference>